<dbReference type="Proteomes" id="UP001500466">
    <property type="component" value="Unassembled WGS sequence"/>
</dbReference>
<evidence type="ECO:0000313" key="2">
    <source>
        <dbReference type="Proteomes" id="UP001500466"/>
    </source>
</evidence>
<proteinExistence type="predicted"/>
<accession>A0ABP9H693</accession>
<name>A0ABP9H693_9ACTN</name>
<organism evidence="1 2">
    <name type="scientific">Yinghuangia aomiensis</name>
    <dbReference type="NCBI Taxonomy" id="676205"/>
    <lineage>
        <taxon>Bacteria</taxon>
        <taxon>Bacillati</taxon>
        <taxon>Actinomycetota</taxon>
        <taxon>Actinomycetes</taxon>
        <taxon>Kitasatosporales</taxon>
        <taxon>Streptomycetaceae</taxon>
        <taxon>Yinghuangia</taxon>
    </lineage>
</organism>
<dbReference type="Pfam" id="PF16868">
    <property type="entry name" value="NMT1_3"/>
    <property type="match status" value="1"/>
</dbReference>
<reference evidence="2" key="1">
    <citation type="journal article" date="2019" name="Int. J. Syst. Evol. Microbiol.">
        <title>The Global Catalogue of Microorganisms (GCM) 10K type strain sequencing project: providing services to taxonomists for standard genome sequencing and annotation.</title>
        <authorList>
            <consortium name="The Broad Institute Genomics Platform"/>
            <consortium name="The Broad Institute Genome Sequencing Center for Infectious Disease"/>
            <person name="Wu L."/>
            <person name="Ma J."/>
        </authorList>
    </citation>
    <scope>NUCLEOTIDE SEQUENCE [LARGE SCALE GENOMIC DNA]</scope>
    <source>
        <strain evidence="2">JCM 17986</strain>
    </source>
</reference>
<dbReference type="SUPFAM" id="SSF53850">
    <property type="entry name" value="Periplasmic binding protein-like II"/>
    <property type="match status" value="1"/>
</dbReference>
<dbReference type="InterPro" id="IPR011852">
    <property type="entry name" value="TRAP_TAXI"/>
</dbReference>
<dbReference type="PANTHER" id="PTHR42941:SF1">
    <property type="entry name" value="SLL1037 PROTEIN"/>
    <property type="match status" value="1"/>
</dbReference>
<dbReference type="RefSeq" id="WP_345675437.1">
    <property type="nucleotide sequence ID" value="NZ_BAABHS010000007.1"/>
</dbReference>
<sequence length="344" mass="37084">MRQLPGMRHALRYLPERVRRRAEAGTRRRSRTMAAAVAAVALALLAGGLWINADDAPKYRGGPVSIATGVPTGVYHRYGQLLAPRLRNNLQERVTVDATGGSVENLERVLDGRDTLGIATADSVANLAAEQRSGLRAVARLYDDYVQLVVRRNSPVQKLEDLRGLRVVIGPPGSGVELIARRILATVGMDPERDLAPVRAGIGDAAAQLRDGQVDAFFWSGGLPTGAVSELTSATEIRFVPLGDTAKRLREQFGQVYREAVIPADAYAGGREVPTVAVPNLLVTRADADTGLIRRVTGVVMGNREAIGSEVHAAQLVDPRTAVFTDPPLMLHEGARLWYRSAKP</sequence>
<gene>
    <name evidence="1" type="ORF">GCM10023205_24650</name>
</gene>
<dbReference type="Gene3D" id="3.40.190.10">
    <property type="entry name" value="Periplasmic binding protein-like II"/>
    <property type="match status" value="2"/>
</dbReference>
<keyword evidence="2" id="KW-1185">Reference proteome</keyword>
<protein>
    <submittedName>
        <fullName evidence="1">TAXI family TRAP transporter solute-binding subunit</fullName>
    </submittedName>
</protein>
<dbReference type="NCBIfam" id="TIGR02122">
    <property type="entry name" value="TRAP_TAXI"/>
    <property type="match status" value="1"/>
</dbReference>
<comment type="caution">
    <text evidence="1">The sequence shown here is derived from an EMBL/GenBank/DDBJ whole genome shotgun (WGS) entry which is preliminary data.</text>
</comment>
<evidence type="ECO:0000313" key="1">
    <source>
        <dbReference type="EMBL" id="GAA4960428.1"/>
    </source>
</evidence>
<dbReference type="EMBL" id="BAABHS010000007">
    <property type="protein sequence ID" value="GAA4960428.1"/>
    <property type="molecule type" value="Genomic_DNA"/>
</dbReference>
<dbReference type="PANTHER" id="PTHR42941">
    <property type="entry name" value="SLL1037 PROTEIN"/>
    <property type="match status" value="1"/>
</dbReference>